<sequence>ARSILRTFIDEGRVSAKQRAGTRLRFITEDEAEMIREMKRRHPLITIGQIQMRLQRTSNRVLSKASISRILTNSIRLGKR</sequence>
<reference evidence="1" key="1">
    <citation type="submission" date="2021-02" db="EMBL/GenBank/DDBJ databases">
        <authorList>
            <person name="Nowell W R."/>
        </authorList>
    </citation>
    <scope>NUCLEOTIDE SEQUENCE</scope>
</reference>
<dbReference type="AlphaFoldDB" id="A0A821WNW3"/>
<organism evidence="1 2">
    <name type="scientific">Rotaria socialis</name>
    <dbReference type="NCBI Taxonomy" id="392032"/>
    <lineage>
        <taxon>Eukaryota</taxon>
        <taxon>Metazoa</taxon>
        <taxon>Spiralia</taxon>
        <taxon>Gnathifera</taxon>
        <taxon>Rotifera</taxon>
        <taxon>Eurotatoria</taxon>
        <taxon>Bdelloidea</taxon>
        <taxon>Philodinida</taxon>
        <taxon>Philodinidae</taxon>
        <taxon>Rotaria</taxon>
    </lineage>
</organism>
<feature type="non-terminal residue" evidence="1">
    <location>
        <position position="80"/>
    </location>
</feature>
<comment type="caution">
    <text evidence="1">The sequence shown here is derived from an EMBL/GenBank/DDBJ whole genome shotgun (WGS) entry which is preliminary data.</text>
</comment>
<dbReference type="SUPFAM" id="SSF46689">
    <property type="entry name" value="Homeodomain-like"/>
    <property type="match status" value="1"/>
</dbReference>
<dbReference type="InterPro" id="IPR009057">
    <property type="entry name" value="Homeodomain-like_sf"/>
</dbReference>
<evidence type="ECO:0000313" key="1">
    <source>
        <dbReference type="EMBL" id="CAF4925935.1"/>
    </source>
</evidence>
<gene>
    <name evidence="1" type="ORF">UJA718_LOCUS46647</name>
</gene>
<dbReference type="EMBL" id="CAJOBP010084509">
    <property type="protein sequence ID" value="CAF4925935.1"/>
    <property type="molecule type" value="Genomic_DNA"/>
</dbReference>
<feature type="non-terminal residue" evidence="1">
    <location>
        <position position="1"/>
    </location>
</feature>
<name>A0A821WNW3_9BILA</name>
<protein>
    <submittedName>
        <fullName evidence="1">Uncharacterized protein</fullName>
    </submittedName>
</protein>
<proteinExistence type="predicted"/>
<evidence type="ECO:0000313" key="2">
    <source>
        <dbReference type="Proteomes" id="UP000663873"/>
    </source>
</evidence>
<keyword evidence="2" id="KW-1185">Reference proteome</keyword>
<dbReference type="Proteomes" id="UP000663873">
    <property type="component" value="Unassembled WGS sequence"/>
</dbReference>
<accession>A0A821WNW3</accession>